<dbReference type="WBParaSite" id="PSAMB.scaffold6070size10271.g27847.t1">
    <property type="protein sequence ID" value="PSAMB.scaffold6070size10271.g27847.t1"/>
    <property type="gene ID" value="PSAMB.scaffold6070size10271.g27847"/>
</dbReference>
<dbReference type="PROSITE" id="PS00028">
    <property type="entry name" value="ZINC_FINGER_C2H2_1"/>
    <property type="match status" value="1"/>
</dbReference>
<feature type="compositionally biased region" description="Low complexity" evidence="1">
    <location>
        <begin position="571"/>
        <end position="593"/>
    </location>
</feature>
<dbReference type="SMART" id="SM00355">
    <property type="entry name" value="ZnF_C2H2"/>
    <property type="match status" value="4"/>
</dbReference>
<proteinExistence type="predicted"/>
<evidence type="ECO:0000259" key="2">
    <source>
        <dbReference type="PROSITE" id="PS00028"/>
    </source>
</evidence>
<feature type="region of interest" description="Disordered" evidence="1">
    <location>
        <begin position="485"/>
        <end position="611"/>
    </location>
</feature>
<name>A0A914X1P9_9BILA</name>
<feature type="compositionally biased region" description="Polar residues" evidence="1">
    <location>
        <begin position="763"/>
        <end position="780"/>
    </location>
</feature>
<feature type="compositionally biased region" description="Polar residues" evidence="1">
    <location>
        <begin position="535"/>
        <end position="560"/>
    </location>
</feature>
<feature type="domain" description="C2H2-type" evidence="2">
    <location>
        <begin position="28"/>
        <end position="49"/>
    </location>
</feature>
<feature type="compositionally biased region" description="Polar residues" evidence="1">
    <location>
        <begin position="419"/>
        <end position="431"/>
    </location>
</feature>
<keyword evidence="3" id="KW-1185">Reference proteome</keyword>
<dbReference type="InterPro" id="IPR013087">
    <property type="entry name" value="Znf_C2H2_type"/>
</dbReference>
<dbReference type="AlphaFoldDB" id="A0A914X1P9"/>
<evidence type="ECO:0000256" key="1">
    <source>
        <dbReference type="SAM" id="MobiDB-lite"/>
    </source>
</evidence>
<feature type="region of interest" description="Disordered" evidence="1">
    <location>
        <begin position="625"/>
        <end position="780"/>
    </location>
</feature>
<organism evidence="3 4">
    <name type="scientific">Plectus sambesii</name>
    <dbReference type="NCBI Taxonomy" id="2011161"/>
    <lineage>
        <taxon>Eukaryota</taxon>
        <taxon>Metazoa</taxon>
        <taxon>Ecdysozoa</taxon>
        <taxon>Nematoda</taxon>
        <taxon>Chromadorea</taxon>
        <taxon>Plectida</taxon>
        <taxon>Plectina</taxon>
        <taxon>Plectoidea</taxon>
        <taxon>Plectidae</taxon>
        <taxon>Plectus</taxon>
    </lineage>
</organism>
<accession>A0A914X1P9</accession>
<reference evidence="4" key="1">
    <citation type="submission" date="2022-11" db="UniProtKB">
        <authorList>
            <consortium name="WormBaseParasite"/>
        </authorList>
    </citation>
    <scope>IDENTIFICATION</scope>
</reference>
<dbReference type="Proteomes" id="UP000887566">
    <property type="component" value="Unplaced"/>
</dbReference>
<sequence length="866" mass="95856">MEVSHKSRITSGHGVEESEAQMTDGEQCLCCEAAFGCKVKLFSHLKSKHWNTIFGVLMMGPGSDPVERWIHDILNNKRKYDGVGVSNKGETLLVYGDHEQMKLSDIAEFPVSLSDLVPSPDESLKRSNSKLRLESSDCRKALDDEQPHNEMSSFHWFDSDGDGGMSNTARVDSESVNCLQTVPEEKPLTNCGHATDMSEGCNEGKKTSTELEQQDPDAILEQHPEVVVDDVEKSAACAEENADWCRSCGELVEERLPHVLQTHLKAEIFRCRDCSFFSHSRPKDLFDHISAEHPADVGSLNFFSNHLDEYRVGIEQLLLDCFGVDDPFELTAVMCGSSIRGYLDGLEFFRRALQADPSMIAPPTEVSAAQPIIAEPKFSEAFDKPESNRASKEALQYKCNATTDATSQPAKSHEPSMNPDGNDSEQPSTEVQMEVGDDNGAEVAFNRVADAARLTRLRTNVSQSTLTAVQELVSDFRNIDGPELPAAVVEEPMDSVPSLRRRRPNRSDPPGSLDSPFVRPNLEAQSEIHHGTADESVTSPVAESPSISALRSSRNQITRTHSNRRNARMTPSSSQQQQQQQSQQQSPLQPQQQTITSLDQSSDEPVVPRSLRQTPGRQALAAELRAAALSSQTAHEAPPKRHALKRPSSAQKNESMGKSRRSRTPPPTTPSKERLHSLRSHPHSAAEKSASTPVAGRSLVGRTKATAEVSPTVSRKSLRRSSGERQNPIDAHSGEKSPVESLAESPVESQADAAINRRKLRRSTISPTANKSEQPACDVQTSATPYSEKEVTCKECGTVLKFRERKRHVLRQHVRLPLYECPVEGCSFSSYTNLSHCREHISNVHKRSGDEIIDNRSKYQRQIDEW</sequence>
<evidence type="ECO:0000313" key="3">
    <source>
        <dbReference type="Proteomes" id="UP000887566"/>
    </source>
</evidence>
<evidence type="ECO:0000313" key="4">
    <source>
        <dbReference type="WBParaSite" id="PSAMB.scaffold6070size10271.g27847.t1"/>
    </source>
</evidence>
<protein>
    <submittedName>
        <fullName evidence="4">C2H2-type domain-containing protein</fullName>
    </submittedName>
</protein>
<feature type="region of interest" description="Disordered" evidence="1">
    <location>
        <begin position="402"/>
        <end position="431"/>
    </location>
</feature>